<feature type="transmembrane region" description="Helical" evidence="6">
    <location>
        <begin position="61"/>
        <end position="81"/>
    </location>
</feature>
<dbReference type="SUPFAM" id="SSF48317">
    <property type="entry name" value="Acid phosphatase/Vanadium-dependent haloperoxidase"/>
    <property type="match status" value="1"/>
</dbReference>
<sequence>MRLTESLGLTPLNLLIDALIWIIVATPIGLMYYFIRPTNKGFFCDDKSLSYPYREDTIPPIYMYLTTCLTPLVLITATEWINWQFLDKTIGNGTQYSTTIRAYTIFLFGITLNQFFVDIPKYFVRELRPNFLDVCRPNFTSCDGYVTDYECTNKAMSENDIIDTMRSFPSGHAAICMFSALYTVLYLELRFDIKISRFLKPSMQMALLIVSAWAGMTRVSDHKHHLQDVIVGGAIGVMVASAVFYKITCPSLRQQQVKTPPPFNNIGEPQTPTPLILKPRC</sequence>
<dbReference type="GO" id="GO:0046839">
    <property type="term" value="P:phospholipid dephosphorylation"/>
    <property type="evidence" value="ECO:0007669"/>
    <property type="project" value="TreeGrafter"/>
</dbReference>
<dbReference type="SMART" id="SM00014">
    <property type="entry name" value="acidPPc"/>
    <property type="match status" value="1"/>
</dbReference>
<dbReference type="OrthoDB" id="8907274at2759"/>
<evidence type="ECO:0000313" key="9">
    <source>
        <dbReference type="Proteomes" id="UP000597762"/>
    </source>
</evidence>
<dbReference type="AlphaFoldDB" id="A0A812E4A1"/>
<dbReference type="CDD" id="cd03384">
    <property type="entry name" value="PAP2_wunen"/>
    <property type="match status" value="1"/>
</dbReference>
<feature type="transmembrane region" description="Helical" evidence="6">
    <location>
        <begin position="201"/>
        <end position="217"/>
    </location>
</feature>
<evidence type="ECO:0000256" key="2">
    <source>
        <dbReference type="ARBA" id="ARBA00008816"/>
    </source>
</evidence>
<evidence type="ECO:0000256" key="4">
    <source>
        <dbReference type="ARBA" id="ARBA00022989"/>
    </source>
</evidence>
<proteinExistence type="inferred from homology"/>
<dbReference type="EC" id="3.1.3.4" evidence="8"/>
<organism evidence="8 9">
    <name type="scientific">Acanthosepion pharaonis</name>
    <name type="common">Pharaoh cuttlefish</name>
    <name type="synonym">Sepia pharaonis</name>
    <dbReference type="NCBI Taxonomy" id="158019"/>
    <lineage>
        <taxon>Eukaryota</taxon>
        <taxon>Metazoa</taxon>
        <taxon>Spiralia</taxon>
        <taxon>Lophotrochozoa</taxon>
        <taxon>Mollusca</taxon>
        <taxon>Cephalopoda</taxon>
        <taxon>Coleoidea</taxon>
        <taxon>Decapodiformes</taxon>
        <taxon>Sepiida</taxon>
        <taxon>Sepiina</taxon>
        <taxon>Sepiidae</taxon>
        <taxon>Acanthosepion</taxon>
    </lineage>
</organism>
<dbReference type="Gene3D" id="1.20.144.10">
    <property type="entry name" value="Phosphatidic acid phosphatase type 2/haloperoxidase"/>
    <property type="match status" value="1"/>
</dbReference>
<dbReference type="GO" id="GO:0008195">
    <property type="term" value="F:phosphatidate phosphatase activity"/>
    <property type="evidence" value="ECO:0007669"/>
    <property type="project" value="UniProtKB-EC"/>
</dbReference>
<dbReference type="PANTHER" id="PTHR10165">
    <property type="entry name" value="LIPID PHOSPHATE PHOSPHATASE"/>
    <property type="match status" value="1"/>
</dbReference>
<protein>
    <submittedName>
        <fullName evidence="8">PLPP1_2_3</fullName>
        <ecNumber evidence="8">3.1.3.4</ecNumber>
    </submittedName>
</protein>
<dbReference type="Pfam" id="PF01569">
    <property type="entry name" value="PAP2"/>
    <property type="match status" value="1"/>
</dbReference>
<dbReference type="InterPro" id="IPR000326">
    <property type="entry name" value="PAP2/HPO"/>
</dbReference>
<feature type="transmembrane region" description="Helical" evidence="6">
    <location>
        <begin position="12"/>
        <end position="35"/>
    </location>
</feature>
<dbReference type="PANTHER" id="PTHR10165:SF103">
    <property type="entry name" value="PHOSPHOLIPID PHOSPHATASE HOMOLOG 1.2 HOMOLOG"/>
    <property type="match status" value="1"/>
</dbReference>
<keyword evidence="3 6" id="KW-0812">Transmembrane</keyword>
<keyword evidence="5 6" id="KW-0472">Membrane</keyword>
<accession>A0A812E4A1</accession>
<evidence type="ECO:0000256" key="1">
    <source>
        <dbReference type="ARBA" id="ARBA00004141"/>
    </source>
</evidence>
<evidence type="ECO:0000256" key="3">
    <source>
        <dbReference type="ARBA" id="ARBA00022692"/>
    </source>
</evidence>
<evidence type="ECO:0000259" key="7">
    <source>
        <dbReference type="SMART" id="SM00014"/>
    </source>
</evidence>
<dbReference type="GO" id="GO:0005886">
    <property type="term" value="C:plasma membrane"/>
    <property type="evidence" value="ECO:0007669"/>
    <property type="project" value="TreeGrafter"/>
</dbReference>
<evidence type="ECO:0000313" key="8">
    <source>
        <dbReference type="EMBL" id="CAE1316858.1"/>
    </source>
</evidence>
<feature type="transmembrane region" description="Helical" evidence="6">
    <location>
        <begin position="229"/>
        <end position="248"/>
    </location>
</feature>
<reference evidence="8" key="1">
    <citation type="submission" date="2021-01" db="EMBL/GenBank/DDBJ databases">
        <authorList>
            <person name="Li R."/>
            <person name="Bekaert M."/>
        </authorList>
    </citation>
    <scope>NUCLEOTIDE SEQUENCE</scope>
    <source>
        <strain evidence="8">Farmed</strain>
    </source>
</reference>
<comment type="caution">
    <text evidence="8">The sequence shown here is derived from an EMBL/GenBank/DDBJ whole genome shotgun (WGS) entry which is preliminary data.</text>
</comment>
<dbReference type="EMBL" id="CAHIKZ030004896">
    <property type="protein sequence ID" value="CAE1316858.1"/>
    <property type="molecule type" value="Genomic_DNA"/>
</dbReference>
<dbReference type="GO" id="GO:0006644">
    <property type="term" value="P:phospholipid metabolic process"/>
    <property type="evidence" value="ECO:0007669"/>
    <property type="project" value="InterPro"/>
</dbReference>
<comment type="subcellular location">
    <subcellularLocation>
        <location evidence="1">Membrane</location>
        <topology evidence="1">Multi-pass membrane protein</topology>
    </subcellularLocation>
</comment>
<keyword evidence="4 6" id="KW-1133">Transmembrane helix</keyword>
<dbReference type="InterPro" id="IPR036938">
    <property type="entry name" value="PAP2/HPO_sf"/>
</dbReference>
<name>A0A812E4A1_ACAPH</name>
<feature type="transmembrane region" description="Helical" evidence="6">
    <location>
        <begin position="102"/>
        <end position="123"/>
    </location>
</feature>
<evidence type="ECO:0000256" key="6">
    <source>
        <dbReference type="SAM" id="Phobius"/>
    </source>
</evidence>
<feature type="domain" description="Phosphatidic acid phosphatase type 2/haloperoxidase" evidence="7">
    <location>
        <begin position="103"/>
        <end position="244"/>
    </location>
</feature>
<dbReference type="InterPro" id="IPR043216">
    <property type="entry name" value="PAP-like"/>
</dbReference>
<dbReference type="GO" id="GO:0007165">
    <property type="term" value="P:signal transduction"/>
    <property type="evidence" value="ECO:0007669"/>
    <property type="project" value="TreeGrafter"/>
</dbReference>
<keyword evidence="9" id="KW-1185">Reference proteome</keyword>
<feature type="transmembrane region" description="Helical" evidence="6">
    <location>
        <begin position="171"/>
        <end position="189"/>
    </location>
</feature>
<comment type="similarity">
    <text evidence="2">Belongs to the PA-phosphatase related phosphoesterase family.</text>
</comment>
<keyword evidence="8" id="KW-0378">Hydrolase</keyword>
<gene>
    <name evidence="8" type="ORF">SPHA_67580</name>
</gene>
<evidence type="ECO:0000256" key="5">
    <source>
        <dbReference type="ARBA" id="ARBA00023136"/>
    </source>
</evidence>
<dbReference type="Proteomes" id="UP000597762">
    <property type="component" value="Unassembled WGS sequence"/>
</dbReference>